<dbReference type="Proteomes" id="UP000183974">
    <property type="component" value="Unassembled WGS sequence"/>
</dbReference>
<sequence length="30" mass="3589">NVTLMKKWFVQKYRETPDETRRHAFAGHAA</sequence>
<dbReference type="AlphaFoldDB" id="A0A1M7BMB6"/>
<gene>
    <name evidence="1" type="ORF">SAMN05444398_103309</name>
    <name evidence="2" type="ORF">SAMN05444398_107193</name>
</gene>
<protein>
    <submittedName>
        <fullName evidence="1">Uncharacterized protein</fullName>
    </submittedName>
</protein>
<evidence type="ECO:0000313" key="3">
    <source>
        <dbReference type="Proteomes" id="UP000183974"/>
    </source>
</evidence>
<accession>A0A1M7BMB6</accession>
<proteinExistence type="predicted"/>
<organism evidence="1 3">
    <name type="scientific">Roseovarius pacificus</name>
    <dbReference type="NCBI Taxonomy" id="337701"/>
    <lineage>
        <taxon>Bacteria</taxon>
        <taxon>Pseudomonadati</taxon>
        <taxon>Pseudomonadota</taxon>
        <taxon>Alphaproteobacteria</taxon>
        <taxon>Rhodobacterales</taxon>
        <taxon>Roseobacteraceae</taxon>
        <taxon>Roseovarius</taxon>
    </lineage>
</organism>
<dbReference type="EMBL" id="FRBR01000007">
    <property type="protein sequence ID" value="SHL94673.1"/>
    <property type="molecule type" value="Genomic_DNA"/>
</dbReference>
<evidence type="ECO:0000313" key="1">
    <source>
        <dbReference type="EMBL" id="SHL56063.1"/>
    </source>
</evidence>
<name>A0A1M7BMB6_9RHOB</name>
<evidence type="ECO:0000313" key="2">
    <source>
        <dbReference type="EMBL" id="SHL94673.1"/>
    </source>
</evidence>
<dbReference type="EMBL" id="FRBR01000003">
    <property type="protein sequence ID" value="SHL56063.1"/>
    <property type="molecule type" value="Genomic_DNA"/>
</dbReference>
<feature type="non-terminal residue" evidence="1">
    <location>
        <position position="1"/>
    </location>
</feature>
<reference evidence="1 3" key="1">
    <citation type="submission" date="2016-11" db="EMBL/GenBank/DDBJ databases">
        <authorList>
            <person name="Jaros S."/>
            <person name="Januszkiewicz K."/>
            <person name="Wedrychowicz H."/>
        </authorList>
    </citation>
    <scope>NUCLEOTIDE SEQUENCE [LARGE SCALE GENOMIC DNA]</scope>
    <source>
        <strain evidence="1 3">DSM 29589</strain>
    </source>
</reference>
<keyword evidence="3" id="KW-1185">Reference proteome</keyword>